<evidence type="ECO:0000313" key="3">
    <source>
        <dbReference type="Proteomes" id="UP000295399"/>
    </source>
</evidence>
<proteinExistence type="predicted"/>
<sequence length="202" mass="22444">MRGLLFAALAAGAVSACSGTKLSQFKDAEPKLDLYQYFRGESVAYGIFEDRFGKIRRQFRVDITGSVDDGGTLVLDERFQYADGETDRRVWRINRAGPDRYRGEAGDIIGTAQGRVVGNALNWSYRMDLKVGDGTWRVGFDDWMLLQDDKVLINKATVTRFGLEIGRLFITFRKTGDTADDAMAEASPRSPGTPSPNGRRAD</sequence>
<gene>
    <name evidence="2" type="ORF">EV659_101472</name>
</gene>
<dbReference type="RefSeq" id="WP_132707074.1">
    <property type="nucleotide sequence ID" value="NZ_JACIGF010000001.1"/>
</dbReference>
<comment type="caution">
    <text evidence="2">The sequence shown here is derived from an EMBL/GenBank/DDBJ whole genome shotgun (WGS) entry which is preliminary data.</text>
</comment>
<dbReference type="Pfam" id="PF12915">
    <property type="entry name" value="DUF3833"/>
    <property type="match status" value="1"/>
</dbReference>
<organism evidence="2 3">
    <name type="scientific">Rhodothalassium salexigens DSM 2132</name>
    <dbReference type="NCBI Taxonomy" id="1188247"/>
    <lineage>
        <taxon>Bacteria</taxon>
        <taxon>Pseudomonadati</taxon>
        <taxon>Pseudomonadota</taxon>
        <taxon>Alphaproteobacteria</taxon>
        <taxon>Rhodothalassiales</taxon>
        <taxon>Rhodothalassiaceae</taxon>
        <taxon>Rhodothalassium</taxon>
    </lineage>
</organism>
<protein>
    <submittedName>
        <fullName evidence="2">Uncharacterized protein DUF3833</fullName>
    </submittedName>
</protein>
<name>A0A4R2PWD6_RHOSA</name>
<dbReference type="PROSITE" id="PS51257">
    <property type="entry name" value="PROKAR_LIPOPROTEIN"/>
    <property type="match status" value="1"/>
</dbReference>
<dbReference type="EMBL" id="SLXO01000001">
    <property type="protein sequence ID" value="TCP38565.1"/>
    <property type="molecule type" value="Genomic_DNA"/>
</dbReference>
<dbReference type="InterPro" id="IPR024409">
    <property type="entry name" value="DUF3833"/>
</dbReference>
<dbReference type="OrthoDB" id="5296954at2"/>
<evidence type="ECO:0000313" key="2">
    <source>
        <dbReference type="EMBL" id="TCP38565.1"/>
    </source>
</evidence>
<evidence type="ECO:0000256" key="1">
    <source>
        <dbReference type="SAM" id="MobiDB-lite"/>
    </source>
</evidence>
<dbReference type="AlphaFoldDB" id="A0A4R2PWD6"/>
<dbReference type="Proteomes" id="UP000295399">
    <property type="component" value="Unassembled WGS sequence"/>
</dbReference>
<feature type="region of interest" description="Disordered" evidence="1">
    <location>
        <begin position="180"/>
        <end position="202"/>
    </location>
</feature>
<keyword evidence="3" id="KW-1185">Reference proteome</keyword>
<dbReference type="InParanoid" id="A0A4R2PWD6"/>
<reference evidence="2 3" key="1">
    <citation type="submission" date="2019-03" db="EMBL/GenBank/DDBJ databases">
        <title>Genomic Encyclopedia of Type Strains, Phase IV (KMG-IV): sequencing the most valuable type-strain genomes for metagenomic binning, comparative biology and taxonomic classification.</title>
        <authorList>
            <person name="Goeker M."/>
        </authorList>
    </citation>
    <scope>NUCLEOTIDE SEQUENCE [LARGE SCALE GENOMIC DNA]</scope>
    <source>
        <strain evidence="2 3">DSM 2132</strain>
    </source>
</reference>
<accession>A0A4R2PWD6</accession>